<dbReference type="InterPro" id="IPR021359">
    <property type="entry name" value="DUF2812"/>
</dbReference>
<keyword evidence="3" id="KW-1185">Reference proteome</keyword>
<evidence type="ECO:0008006" key="4">
    <source>
        <dbReference type="Google" id="ProtNLM"/>
    </source>
</evidence>
<gene>
    <name evidence="2" type="ORF">GCM10007096_11500</name>
</gene>
<keyword evidence="1" id="KW-0472">Membrane</keyword>
<dbReference type="EMBL" id="BMFV01000006">
    <property type="protein sequence ID" value="GGH78295.1"/>
    <property type="molecule type" value="Genomic_DNA"/>
</dbReference>
<keyword evidence="1" id="KW-0812">Transmembrane</keyword>
<dbReference type="AlphaFoldDB" id="A0A8J2ZUT2"/>
<evidence type="ECO:0000313" key="2">
    <source>
        <dbReference type="EMBL" id="GGH78295.1"/>
    </source>
</evidence>
<name>A0A8J2ZUT2_9BACL</name>
<comment type="caution">
    <text evidence="2">The sequence shown here is derived from an EMBL/GenBank/DDBJ whole genome shotgun (WGS) entry which is preliminary data.</text>
</comment>
<evidence type="ECO:0000313" key="3">
    <source>
        <dbReference type="Proteomes" id="UP000656813"/>
    </source>
</evidence>
<feature type="transmembrane region" description="Helical" evidence="1">
    <location>
        <begin position="149"/>
        <end position="167"/>
    </location>
</feature>
<dbReference type="RefSeq" id="WP_188496441.1">
    <property type="nucleotide sequence ID" value="NZ_BMFV01000006.1"/>
</dbReference>
<sequence length="177" mass="21500">MKQKKRCFKIFWAWQDEKEEHWLSQMAKSGWYYEQWHFPFIYSFSKGRPHGYIYKSDYRPKLSREDREEYLAIFKDAGWDYVMDQLGWYYFRADGEARHTTELFSDTDSKVQKYKQLLKTLTTIFIAVVIIYMAIVAFNPNSYMLALKIIYPLLLVLLLFANLKIMVKIKSIRRLKR</sequence>
<proteinExistence type="predicted"/>
<reference evidence="2" key="2">
    <citation type="submission" date="2020-09" db="EMBL/GenBank/DDBJ databases">
        <authorList>
            <person name="Sun Q."/>
            <person name="Zhou Y."/>
        </authorList>
    </citation>
    <scope>NUCLEOTIDE SEQUENCE</scope>
    <source>
        <strain evidence="2">CGMCC 1.12777</strain>
    </source>
</reference>
<dbReference type="Pfam" id="PF11193">
    <property type="entry name" value="DUF2812"/>
    <property type="match status" value="1"/>
</dbReference>
<feature type="transmembrane region" description="Helical" evidence="1">
    <location>
        <begin position="117"/>
        <end position="137"/>
    </location>
</feature>
<organism evidence="2 3">
    <name type="scientific">Pullulanibacillus pueri</name>
    <dbReference type="NCBI Taxonomy" id="1437324"/>
    <lineage>
        <taxon>Bacteria</taxon>
        <taxon>Bacillati</taxon>
        <taxon>Bacillota</taxon>
        <taxon>Bacilli</taxon>
        <taxon>Bacillales</taxon>
        <taxon>Sporolactobacillaceae</taxon>
        <taxon>Pullulanibacillus</taxon>
    </lineage>
</organism>
<reference evidence="2" key="1">
    <citation type="journal article" date="2014" name="Int. J. Syst. Evol. Microbiol.">
        <title>Complete genome sequence of Corynebacterium casei LMG S-19264T (=DSM 44701T), isolated from a smear-ripened cheese.</title>
        <authorList>
            <consortium name="US DOE Joint Genome Institute (JGI-PGF)"/>
            <person name="Walter F."/>
            <person name="Albersmeier A."/>
            <person name="Kalinowski J."/>
            <person name="Ruckert C."/>
        </authorList>
    </citation>
    <scope>NUCLEOTIDE SEQUENCE</scope>
    <source>
        <strain evidence="2">CGMCC 1.12777</strain>
    </source>
</reference>
<accession>A0A8J2ZUT2</accession>
<evidence type="ECO:0000256" key="1">
    <source>
        <dbReference type="SAM" id="Phobius"/>
    </source>
</evidence>
<keyword evidence="1" id="KW-1133">Transmembrane helix</keyword>
<protein>
    <recommendedName>
        <fullName evidence="4">DUF2812 domain-containing protein</fullName>
    </recommendedName>
</protein>
<dbReference type="Proteomes" id="UP000656813">
    <property type="component" value="Unassembled WGS sequence"/>
</dbReference>